<sequence length="227" mass="26464">MTQNLIILSKFPSVSQLELVGWGRVEYESREEAFVYASDVLPLLREYHGTCTPLGIFLSKPTLTRLFIHHSDPRALTVHLHKEYRHITLLLVMLTSLDQETLSTICTRLPSLIDLGIHTSQHFEEVHCEDGINTQATDLFSTLTDTPLPRTLERLVILWQFDFEFEHDEEEGVPVASPENIPDFVAMRDKLRERCPALRTLWLDGQDFMFKWRQLLDREEMEQENTI</sequence>
<dbReference type="AlphaFoldDB" id="A0AAD7CCM6"/>
<evidence type="ECO:0000313" key="2">
    <source>
        <dbReference type="Proteomes" id="UP001221142"/>
    </source>
</evidence>
<dbReference type="EMBL" id="JARKIF010000003">
    <property type="protein sequence ID" value="KAJ7644675.1"/>
    <property type="molecule type" value="Genomic_DNA"/>
</dbReference>
<dbReference type="Proteomes" id="UP001221142">
    <property type="component" value="Unassembled WGS sequence"/>
</dbReference>
<comment type="caution">
    <text evidence="1">The sequence shown here is derived from an EMBL/GenBank/DDBJ whole genome shotgun (WGS) entry which is preliminary data.</text>
</comment>
<evidence type="ECO:0000313" key="1">
    <source>
        <dbReference type="EMBL" id="KAJ7644675.1"/>
    </source>
</evidence>
<name>A0AAD7CCM6_9AGAR</name>
<organism evidence="1 2">
    <name type="scientific">Roridomyces roridus</name>
    <dbReference type="NCBI Taxonomy" id="1738132"/>
    <lineage>
        <taxon>Eukaryota</taxon>
        <taxon>Fungi</taxon>
        <taxon>Dikarya</taxon>
        <taxon>Basidiomycota</taxon>
        <taxon>Agaricomycotina</taxon>
        <taxon>Agaricomycetes</taxon>
        <taxon>Agaricomycetidae</taxon>
        <taxon>Agaricales</taxon>
        <taxon>Marasmiineae</taxon>
        <taxon>Mycenaceae</taxon>
        <taxon>Roridomyces</taxon>
    </lineage>
</organism>
<gene>
    <name evidence="1" type="ORF">FB45DRAFT_1021425</name>
</gene>
<protein>
    <submittedName>
        <fullName evidence="1">Uncharacterized protein</fullName>
    </submittedName>
</protein>
<proteinExistence type="predicted"/>
<keyword evidence="2" id="KW-1185">Reference proteome</keyword>
<accession>A0AAD7CCM6</accession>
<reference evidence="1" key="1">
    <citation type="submission" date="2023-03" db="EMBL/GenBank/DDBJ databases">
        <title>Massive genome expansion in bonnet fungi (Mycena s.s.) driven by repeated elements and novel gene families across ecological guilds.</title>
        <authorList>
            <consortium name="Lawrence Berkeley National Laboratory"/>
            <person name="Harder C.B."/>
            <person name="Miyauchi S."/>
            <person name="Viragh M."/>
            <person name="Kuo A."/>
            <person name="Thoen E."/>
            <person name="Andreopoulos B."/>
            <person name="Lu D."/>
            <person name="Skrede I."/>
            <person name="Drula E."/>
            <person name="Henrissat B."/>
            <person name="Morin E."/>
            <person name="Kohler A."/>
            <person name="Barry K."/>
            <person name="LaButti K."/>
            <person name="Morin E."/>
            <person name="Salamov A."/>
            <person name="Lipzen A."/>
            <person name="Mereny Z."/>
            <person name="Hegedus B."/>
            <person name="Baldrian P."/>
            <person name="Stursova M."/>
            <person name="Weitz H."/>
            <person name="Taylor A."/>
            <person name="Grigoriev I.V."/>
            <person name="Nagy L.G."/>
            <person name="Martin F."/>
            <person name="Kauserud H."/>
        </authorList>
    </citation>
    <scope>NUCLEOTIDE SEQUENCE</scope>
    <source>
        <strain evidence="1">9284</strain>
    </source>
</reference>